<name>A0A8B8D2D4_CRAVI</name>
<evidence type="ECO:0000256" key="3">
    <source>
        <dbReference type="ARBA" id="ARBA00006678"/>
    </source>
</evidence>
<reference evidence="15" key="1">
    <citation type="submission" date="2025-08" db="UniProtKB">
        <authorList>
            <consortium name="RefSeq"/>
        </authorList>
    </citation>
    <scope>IDENTIFICATION</scope>
    <source>
        <tissue evidence="15">Whole sample</tissue>
    </source>
</reference>
<evidence type="ECO:0000256" key="11">
    <source>
        <dbReference type="SAM" id="MobiDB-lite"/>
    </source>
</evidence>
<evidence type="ECO:0000256" key="2">
    <source>
        <dbReference type="ARBA" id="ARBA00004604"/>
    </source>
</evidence>
<evidence type="ECO:0000256" key="10">
    <source>
        <dbReference type="ARBA" id="ARBA00032660"/>
    </source>
</evidence>
<dbReference type="GO" id="GO:0071038">
    <property type="term" value="P:TRAMP-dependent tRNA surveillance pathway"/>
    <property type="evidence" value="ECO:0007669"/>
    <property type="project" value="TreeGrafter"/>
</dbReference>
<dbReference type="GeneID" id="111123693"/>
<dbReference type="KEGG" id="cvn:111123693"/>
<dbReference type="GO" id="GO:0000177">
    <property type="term" value="C:cytoplasmic exosome (RNase complex)"/>
    <property type="evidence" value="ECO:0007669"/>
    <property type="project" value="TreeGrafter"/>
</dbReference>
<dbReference type="GO" id="GO:0034476">
    <property type="term" value="P:U5 snRNA 3'-end processing"/>
    <property type="evidence" value="ECO:0007669"/>
    <property type="project" value="TreeGrafter"/>
</dbReference>
<dbReference type="GO" id="GO:0071028">
    <property type="term" value="P:nuclear mRNA surveillance"/>
    <property type="evidence" value="ECO:0007669"/>
    <property type="project" value="TreeGrafter"/>
</dbReference>
<evidence type="ECO:0000313" key="15">
    <source>
        <dbReference type="RefSeq" id="XP_022321920.1"/>
    </source>
</evidence>
<dbReference type="InterPro" id="IPR050590">
    <property type="entry name" value="Exosome_comp_Rrp42_subfam"/>
</dbReference>
<dbReference type="InterPro" id="IPR001247">
    <property type="entry name" value="ExoRNase_PH_dom1"/>
</dbReference>
<keyword evidence="9" id="KW-0539">Nucleus</keyword>
<evidence type="ECO:0000313" key="14">
    <source>
        <dbReference type="Proteomes" id="UP000694844"/>
    </source>
</evidence>
<dbReference type="PANTHER" id="PTHR11097">
    <property type="entry name" value="EXOSOME COMPLEX EXONUCLEASE RIBOSOMAL RNA PROCESSING PROTEIN"/>
    <property type="match status" value="1"/>
</dbReference>
<evidence type="ECO:0000256" key="8">
    <source>
        <dbReference type="ARBA" id="ARBA00022884"/>
    </source>
</evidence>
<dbReference type="SUPFAM" id="SSF55666">
    <property type="entry name" value="Ribonuclease PH domain 2-like"/>
    <property type="match status" value="1"/>
</dbReference>
<evidence type="ECO:0000256" key="4">
    <source>
        <dbReference type="ARBA" id="ARBA00019572"/>
    </source>
</evidence>
<evidence type="ECO:0000256" key="9">
    <source>
        <dbReference type="ARBA" id="ARBA00023242"/>
    </source>
</evidence>
<sequence length="646" mass="73191">MKDTPLSVCERNFIIKALGDKKRLDGRQPYDYRKIRIQFGADRGCCKVSLGQTLVLAQVSCEIISPRAVRPSDGILFINVELSPMASPAFEVGRMSDLGVEINRLLERCLRESRCLDTESLCIISGEKVWQIRVDVNVMNHDGNIIDCCSVAAIAALAHFRRPDVTVDGSEVIVHPSDEKDPIPLSVHHMPICVTFSFYEQGKYLLVDPTDKEEKVMDGKMVIGMNKHREICTLQVSGEMLLMKDQVLRCSNIAVVKVTEVTELIQRALENDRQARLSGQKFGFAESEFTESILTNHLEPEEIQITESRMDEESEEEEDMNGDLNMEKKSKVKILDHGVGMIGEGGTSTWGVEDKEMTEELQKEATVTQPDQKVTAHATDGQSSVSQSAVTTVWIVGSSIVYWAWTRAKARRMPNLRYSPQKVQIFWDGVRGMKWDSLMFKLQRDLAVFEFPEPDVLMIHLGSNDVASWNTNELIIRMKNDLKKVTEMFPATQLVFSEILARRVWRGLTLECGEAKRQQINREVGQYVREIGGVVLPHENILHQNVTLYIKDGVHMNDYGNDILLEDIMCCLPCVLEIPNEDKVTIDEDSNEETMETEDKVILTSADLDLCYTLPFTEGNKENMEDNAMQGCEDSEDFEIEFKKSE</sequence>
<evidence type="ECO:0000259" key="12">
    <source>
        <dbReference type="Pfam" id="PF01138"/>
    </source>
</evidence>
<evidence type="ECO:0000256" key="5">
    <source>
        <dbReference type="ARBA" id="ARBA00022490"/>
    </source>
</evidence>
<dbReference type="OrthoDB" id="10264038at2759"/>
<dbReference type="Gene3D" id="3.30.230.70">
    <property type="entry name" value="GHMP Kinase, N-terminal domain"/>
    <property type="match status" value="1"/>
</dbReference>
<keyword evidence="8" id="KW-0694">RNA-binding</keyword>
<dbReference type="GO" id="GO:0071035">
    <property type="term" value="P:nuclear polyadenylation-dependent rRNA catabolic process"/>
    <property type="evidence" value="ECO:0007669"/>
    <property type="project" value="TreeGrafter"/>
</dbReference>
<evidence type="ECO:0000256" key="7">
    <source>
        <dbReference type="ARBA" id="ARBA00022835"/>
    </source>
</evidence>
<comment type="subcellular location">
    <subcellularLocation>
        <location evidence="1">Cytoplasm</location>
    </subcellularLocation>
    <subcellularLocation>
        <location evidence="2">Nucleus</location>
        <location evidence="2">Nucleolus</location>
    </subcellularLocation>
</comment>
<feature type="region of interest" description="Disordered" evidence="11">
    <location>
        <begin position="359"/>
        <end position="380"/>
    </location>
</feature>
<dbReference type="CDD" id="cd11368">
    <property type="entry name" value="RNase_PH_RRP45"/>
    <property type="match status" value="1"/>
</dbReference>
<evidence type="ECO:0000256" key="6">
    <source>
        <dbReference type="ARBA" id="ARBA00022552"/>
    </source>
</evidence>
<evidence type="ECO:0000256" key="1">
    <source>
        <dbReference type="ARBA" id="ARBA00004496"/>
    </source>
</evidence>
<dbReference type="InterPro" id="IPR033100">
    <property type="entry name" value="Rrp45"/>
</dbReference>
<dbReference type="RefSeq" id="XP_022321920.1">
    <property type="nucleotide sequence ID" value="XM_022466212.1"/>
</dbReference>
<dbReference type="InterPro" id="IPR015847">
    <property type="entry name" value="ExoRNase_PH_dom2"/>
</dbReference>
<dbReference type="InterPro" id="IPR036345">
    <property type="entry name" value="ExoRNase_PH_dom2_sf"/>
</dbReference>
<dbReference type="InterPro" id="IPR020568">
    <property type="entry name" value="Ribosomal_Su5_D2-typ_SF"/>
</dbReference>
<protein>
    <recommendedName>
        <fullName evidence="4">Exosome complex component RRP45</fullName>
    </recommendedName>
    <alternativeName>
        <fullName evidence="10">Exosome component 9</fullName>
    </alternativeName>
</protein>
<dbReference type="GO" id="GO:0000467">
    <property type="term" value="P:exonucleolytic trimming to generate mature 3'-end of 5.8S rRNA from tricistronic rRNA transcript (SSU-rRNA, 5.8S rRNA, LSU-rRNA)"/>
    <property type="evidence" value="ECO:0007669"/>
    <property type="project" value="TreeGrafter"/>
</dbReference>
<dbReference type="FunFam" id="3.30.230.70:FF:000005">
    <property type="entry name" value="Exosome complex component RRP45"/>
    <property type="match status" value="1"/>
</dbReference>
<keyword evidence="5" id="KW-0963">Cytoplasm</keyword>
<comment type="similarity">
    <text evidence="3">Belongs to the RNase PH family.</text>
</comment>
<accession>A0A8B8D2D4</accession>
<dbReference type="AlphaFoldDB" id="A0A8B8D2D4"/>
<dbReference type="GO" id="GO:0034473">
    <property type="term" value="P:U1 snRNA 3'-end processing"/>
    <property type="evidence" value="ECO:0007669"/>
    <property type="project" value="TreeGrafter"/>
</dbReference>
<keyword evidence="6" id="KW-0698">rRNA processing</keyword>
<dbReference type="Pfam" id="PF03725">
    <property type="entry name" value="RNase_PH_C"/>
    <property type="match status" value="1"/>
</dbReference>
<dbReference type="GO" id="GO:0005730">
    <property type="term" value="C:nucleolus"/>
    <property type="evidence" value="ECO:0007669"/>
    <property type="project" value="UniProtKB-SubCell"/>
</dbReference>
<keyword evidence="14" id="KW-1185">Reference proteome</keyword>
<gene>
    <name evidence="15" type="primary">LOC111123693</name>
</gene>
<dbReference type="SUPFAM" id="SSF54211">
    <property type="entry name" value="Ribosomal protein S5 domain 2-like"/>
    <property type="match status" value="1"/>
</dbReference>
<feature type="domain" description="Exoribonuclease phosphorolytic" evidence="13">
    <location>
        <begin position="189"/>
        <end position="255"/>
    </location>
</feature>
<dbReference type="GO" id="GO:0000176">
    <property type="term" value="C:nuclear exosome (RNase complex)"/>
    <property type="evidence" value="ECO:0007669"/>
    <property type="project" value="TreeGrafter"/>
</dbReference>
<dbReference type="PANTHER" id="PTHR11097:SF14">
    <property type="entry name" value="EXOSOME COMPLEX COMPONENT RRP45"/>
    <property type="match status" value="1"/>
</dbReference>
<dbReference type="SUPFAM" id="SSF52266">
    <property type="entry name" value="SGNH hydrolase"/>
    <property type="match status" value="1"/>
</dbReference>
<dbReference type="GO" id="GO:0035925">
    <property type="term" value="F:mRNA 3'-UTR AU-rich region binding"/>
    <property type="evidence" value="ECO:0007669"/>
    <property type="project" value="TreeGrafter"/>
</dbReference>
<evidence type="ECO:0000259" key="13">
    <source>
        <dbReference type="Pfam" id="PF03725"/>
    </source>
</evidence>
<dbReference type="InterPro" id="IPR036514">
    <property type="entry name" value="SGNH_hydro_sf"/>
</dbReference>
<dbReference type="Pfam" id="PF01138">
    <property type="entry name" value="RNase_PH"/>
    <property type="match status" value="1"/>
</dbReference>
<keyword evidence="7" id="KW-0271">Exosome</keyword>
<proteinExistence type="inferred from homology"/>
<dbReference type="Gene3D" id="3.40.50.1110">
    <property type="entry name" value="SGNH hydrolase"/>
    <property type="match status" value="1"/>
</dbReference>
<dbReference type="InterPro" id="IPR027408">
    <property type="entry name" value="PNPase/RNase_PH_dom_sf"/>
</dbReference>
<dbReference type="GO" id="GO:0034475">
    <property type="term" value="P:U4 snRNA 3'-end processing"/>
    <property type="evidence" value="ECO:0007669"/>
    <property type="project" value="TreeGrafter"/>
</dbReference>
<feature type="domain" description="Exoribonuclease phosphorolytic" evidence="12">
    <location>
        <begin position="32"/>
        <end position="163"/>
    </location>
</feature>
<dbReference type="CDD" id="cd00229">
    <property type="entry name" value="SGNH_hydrolase"/>
    <property type="match status" value="1"/>
</dbReference>
<dbReference type="Proteomes" id="UP000694844">
    <property type="component" value="Chromosome 3"/>
</dbReference>
<dbReference type="GO" id="GO:0016075">
    <property type="term" value="P:rRNA catabolic process"/>
    <property type="evidence" value="ECO:0007669"/>
    <property type="project" value="TreeGrafter"/>
</dbReference>
<organism evidence="14 15">
    <name type="scientific">Crassostrea virginica</name>
    <name type="common">Eastern oyster</name>
    <dbReference type="NCBI Taxonomy" id="6565"/>
    <lineage>
        <taxon>Eukaryota</taxon>
        <taxon>Metazoa</taxon>
        <taxon>Spiralia</taxon>
        <taxon>Lophotrochozoa</taxon>
        <taxon>Mollusca</taxon>
        <taxon>Bivalvia</taxon>
        <taxon>Autobranchia</taxon>
        <taxon>Pteriomorphia</taxon>
        <taxon>Ostreida</taxon>
        <taxon>Ostreoidea</taxon>
        <taxon>Ostreidae</taxon>
        <taxon>Crassostrea</taxon>
    </lineage>
</organism>